<gene>
    <name evidence="2" type="ORF">SLEP1_g53376</name>
</gene>
<proteinExistence type="predicted"/>
<sequence length="58" mass="6467">MNPVPGFHRDPSPGLRPKPWVGTQAWNQDASVRRNPVGAGLQGEKKGKEKKKEKEISF</sequence>
<dbReference type="EMBL" id="BPVZ01000207">
    <property type="protein sequence ID" value="GKV46390.1"/>
    <property type="molecule type" value="Genomic_DNA"/>
</dbReference>
<evidence type="ECO:0000313" key="2">
    <source>
        <dbReference type="EMBL" id="GKV46390.1"/>
    </source>
</evidence>
<organism evidence="2 3">
    <name type="scientific">Rubroshorea leprosula</name>
    <dbReference type="NCBI Taxonomy" id="152421"/>
    <lineage>
        <taxon>Eukaryota</taxon>
        <taxon>Viridiplantae</taxon>
        <taxon>Streptophyta</taxon>
        <taxon>Embryophyta</taxon>
        <taxon>Tracheophyta</taxon>
        <taxon>Spermatophyta</taxon>
        <taxon>Magnoliopsida</taxon>
        <taxon>eudicotyledons</taxon>
        <taxon>Gunneridae</taxon>
        <taxon>Pentapetalae</taxon>
        <taxon>rosids</taxon>
        <taxon>malvids</taxon>
        <taxon>Malvales</taxon>
        <taxon>Dipterocarpaceae</taxon>
        <taxon>Rubroshorea</taxon>
    </lineage>
</organism>
<dbReference type="Proteomes" id="UP001054252">
    <property type="component" value="Unassembled WGS sequence"/>
</dbReference>
<protein>
    <submittedName>
        <fullName evidence="2">Uncharacterized protein</fullName>
    </submittedName>
</protein>
<dbReference type="AlphaFoldDB" id="A0AAV5M970"/>
<accession>A0AAV5M970</accession>
<reference evidence="2 3" key="1">
    <citation type="journal article" date="2021" name="Commun. Biol.">
        <title>The genome of Shorea leprosula (Dipterocarpaceae) highlights the ecological relevance of drought in aseasonal tropical rainforests.</title>
        <authorList>
            <person name="Ng K.K.S."/>
            <person name="Kobayashi M.J."/>
            <person name="Fawcett J.A."/>
            <person name="Hatakeyama M."/>
            <person name="Paape T."/>
            <person name="Ng C.H."/>
            <person name="Ang C.C."/>
            <person name="Tnah L.H."/>
            <person name="Lee C.T."/>
            <person name="Nishiyama T."/>
            <person name="Sese J."/>
            <person name="O'Brien M.J."/>
            <person name="Copetti D."/>
            <person name="Mohd Noor M.I."/>
            <person name="Ong R.C."/>
            <person name="Putra M."/>
            <person name="Sireger I.Z."/>
            <person name="Indrioko S."/>
            <person name="Kosugi Y."/>
            <person name="Izuno A."/>
            <person name="Isagi Y."/>
            <person name="Lee S.L."/>
            <person name="Shimizu K.K."/>
        </authorList>
    </citation>
    <scope>NUCLEOTIDE SEQUENCE [LARGE SCALE GENOMIC DNA]</scope>
    <source>
        <strain evidence="2">214</strain>
    </source>
</reference>
<evidence type="ECO:0000313" key="3">
    <source>
        <dbReference type="Proteomes" id="UP001054252"/>
    </source>
</evidence>
<evidence type="ECO:0000256" key="1">
    <source>
        <dbReference type="SAM" id="MobiDB-lite"/>
    </source>
</evidence>
<comment type="caution">
    <text evidence="2">The sequence shown here is derived from an EMBL/GenBank/DDBJ whole genome shotgun (WGS) entry which is preliminary data.</text>
</comment>
<keyword evidence="3" id="KW-1185">Reference proteome</keyword>
<name>A0AAV5M970_9ROSI</name>
<feature type="compositionally biased region" description="Basic and acidic residues" evidence="1">
    <location>
        <begin position="43"/>
        <end position="58"/>
    </location>
</feature>
<feature type="region of interest" description="Disordered" evidence="1">
    <location>
        <begin position="1"/>
        <end position="58"/>
    </location>
</feature>